<dbReference type="InterPro" id="IPR027849">
    <property type="entry name" value="DUF4434"/>
</dbReference>
<keyword evidence="4" id="KW-1185">Reference proteome</keyword>
<evidence type="ECO:0000259" key="2">
    <source>
        <dbReference type="Pfam" id="PF14488"/>
    </source>
</evidence>
<feature type="domain" description="DUF4434" evidence="2">
    <location>
        <begin position="271"/>
        <end position="489"/>
    </location>
</feature>
<dbReference type="Gene3D" id="3.20.20.80">
    <property type="entry name" value="Glycosidases"/>
    <property type="match status" value="1"/>
</dbReference>
<feature type="chain" id="PRO_5015427944" description="DUF4434 domain-containing protein" evidence="1">
    <location>
        <begin position="18"/>
        <end position="638"/>
    </location>
</feature>
<evidence type="ECO:0000256" key="1">
    <source>
        <dbReference type="SAM" id="SignalP"/>
    </source>
</evidence>
<proteinExistence type="predicted"/>
<accession>A0A2T7P6I0</accession>
<dbReference type="Pfam" id="PF14488">
    <property type="entry name" value="DUF4434"/>
    <property type="match status" value="1"/>
</dbReference>
<evidence type="ECO:0000313" key="4">
    <source>
        <dbReference type="Proteomes" id="UP000245119"/>
    </source>
</evidence>
<feature type="signal peptide" evidence="1">
    <location>
        <begin position="1"/>
        <end position="17"/>
    </location>
</feature>
<dbReference type="OrthoDB" id="6145673at2759"/>
<organism evidence="3 4">
    <name type="scientific">Pomacea canaliculata</name>
    <name type="common">Golden apple snail</name>
    <dbReference type="NCBI Taxonomy" id="400727"/>
    <lineage>
        <taxon>Eukaryota</taxon>
        <taxon>Metazoa</taxon>
        <taxon>Spiralia</taxon>
        <taxon>Lophotrochozoa</taxon>
        <taxon>Mollusca</taxon>
        <taxon>Gastropoda</taxon>
        <taxon>Caenogastropoda</taxon>
        <taxon>Architaenioglossa</taxon>
        <taxon>Ampullarioidea</taxon>
        <taxon>Ampullariidae</taxon>
        <taxon>Pomacea</taxon>
    </lineage>
</organism>
<dbReference type="OMA" id="IANCSFH"/>
<dbReference type="Proteomes" id="UP000245119">
    <property type="component" value="Linkage Group LG6"/>
</dbReference>
<keyword evidence="1" id="KW-0732">Signal</keyword>
<dbReference type="EMBL" id="PZQS01000006">
    <property type="protein sequence ID" value="PVD28996.1"/>
    <property type="molecule type" value="Genomic_DNA"/>
</dbReference>
<evidence type="ECO:0000313" key="3">
    <source>
        <dbReference type="EMBL" id="PVD28996.1"/>
    </source>
</evidence>
<comment type="caution">
    <text evidence="3">The sequence shown here is derived from an EMBL/GenBank/DDBJ whole genome shotgun (WGS) entry which is preliminary data.</text>
</comment>
<name>A0A2T7P6I0_POMCA</name>
<gene>
    <name evidence="3" type="ORF">C0Q70_11593</name>
</gene>
<reference evidence="3 4" key="1">
    <citation type="submission" date="2018-04" db="EMBL/GenBank/DDBJ databases">
        <title>The genome of golden apple snail Pomacea canaliculata provides insight into stress tolerance and invasive adaptation.</title>
        <authorList>
            <person name="Liu C."/>
            <person name="Liu B."/>
            <person name="Ren Y."/>
            <person name="Zhang Y."/>
            <person name="Wang H."/>
            <person name="Li S."/>
            <person name="Jiang F."/>
            <person name="Yin L."/>
            <person name="Zhang G."/>
            <person name="Qian W."/>
            <person name="Fan W."/>
        </authorList>
    </citation>
    <scope>NUCLEOTIDE SEQUENCE [LARGE SCALE GENOMIC DNA]</scope>
    <source>
        <strain evidence="3">SZHN2017</strain>
        <tissue evidence="3">Muscle</tissue>
    </source>
</reference>
<dbReference type="AlphaFoldDB" id="A0A2T7P6I0"/>
<protein>
    <recommendedName>
        <fullName evidence="2">DUF4434 domain-containing protein</fullName>
    </recommendedName>
</protein>
<sequence>MTARAVLACLLVSGVCAFGGPPYPVTAAWFRDRFTYGDWNKTLAEFQTQGGDTVFLRAPPIIERTRDDLLRDPMYVWCGSVNSSTGVDGTRCFDEAVEEVTQKGLKVKALLTYEYEEGFSDAIMLCPQLDRKISSSRLYYRLVLPIDVSNDTLESCDFPEGASVAVLFTSFAGTDPHALLLEVAASRNITVFFGLPAAPQTSAYRGRQGALQASALTFDDDLMGAYYAWVYRVLREHQIRYGSSPVTRTSSETERVFPGGNSFSRFQQKSLYDSLGGYYATDECCLAQVDAQSPYIRLYQTLGRLVHALPSNKKLALSPYIDLNRSQLNATVLQHVQGLEAIAATGEVDVVAVQEGRGAGKGCYYWATQRNVSISRVDPVLDHVLRYLDPSLRPNVTFSEACTASNQEVFFALERSRESLTQQGVRFDLWLNVEAFEYLRDDPCLPVDIAASGMGELLNRASKSRIDHALTVASARVQKVISFAWDSDYTCTTQQYKSSLAADIRATFGQPIIANCSFHSPANKSIVVIGYNLLGIQQAYQVNWPARGQRRISSLYGYYFETDWGMQNDRVPSLIYTQLYDLPGVLEDLDYKGWVSVGAINVEHECVFEYDFTSHSHAHRRTYNSHRRPASRRQLHGQ</sequence>